<feature type="domain" description="N-acetyltransferase" evidence="2">
    <location>
        <begin position="9"/>
        <end position="170"/>
    </location>
</feature>
<dbReference type="PROSITE" id="PS51186">
    <property type="entry name" value="GNAT"/>
    <property type="match status" value="1"/>
</dbReference>
<proteinExistence type="predicted"/>
<dbReference type="InterPro" id="IPR050769">
    <property type="entry name" value="NAT_camello-type"/>
</dbReference>
<evidence type="ECO:0000256" key="1">
    <source>
        <dbReference type="ARBA" id="ARBA00022679"/>
    </source>
</evidence>
<accession>A0A846RSU6</accession>
<dbReference type="EMBL" id="JAATJL010000001">
    <property type="protein sequence ID" value="NJC23554.1"/>
    <property type="molecule type" value="Genomic_DNA"/>
</dbReference>
<keyword evidence="4" id="KW-1185">Reference proteome</keyword>
<dbReference type="CDD" id="cd04301">
    <property type="entry name" value="NAT_SF"/>
    <property type="match status" value="1"/>
</dbReference>
<evidence type="ECO:0000259" key="2">
    <source>
        <dbReference type="PROSITE" id="PS51186"/>
    </source>
</evidence>
<dbReference type="AlphaFoldDB" id="A0A846RSU6"/>
<sequence length="170" mass="19104">MSTKLEAKLSFRLASREDFDAVRRITLDAYLAAGHVDEAHPYLRILADVERRAESAQVWLADYDGGPTGTVMLTGAGEPYTEVAREKELEFRMLAVDPAAQGNGVGRAMVEWILDRARALDGIDAVVLTSASYMVPAHRLYESLGFERMPERDWSFDGTERNLWVFRHAL</sequence>
<dbReference type="RefSeq" id="WP_167994762.1">
    <property type="nucleotide sequence ID" value="NZ_JAATJL010000001.1"/>
</dbReference>
<name>A0A846RSU6_9MICC</name>
<dbReference type="GO" id="GO:0008080">
    <property type="term" value="F:N-acetyltransferase activity"/>
    <property type="evidence" value="ECO:0007669"/>
    <property type="project" value="InterPro"/>
</dbReference>
<organism evidence="3 4">
    <name type="scientific">Arthrobacter pigmenti</name>
    <dbReference type="NCBI Taxonomy" id="271432"/>
    <lineage>
        <taxon>Bacteria</taxon>
        <taxon>Bacillati</taxon>
        <taxon>Actinomycetota</taxon>
        <taxon>Actinomycetes</taxon>
        <taxon>Micrococcales</taxon>
        <taxon>Micrococcaceae</taxon>
        <taxon>Arthrobacter</taxon>
    </lineage>
</organism>
<dbReference type="SUPFAM" id="SSF55729">
    <property type="entry name" value="Acyl-CoA N-acyltransferases (Nat)"/>
    <property type="match status" value="1"/>
</dbReference>
<dbReference type="PANTHER" id="PTHR13947:SF37">
    <property type="entry name" value="LD18367P"/>
    <property type="match status" value="1"/>
</dbReference>
<dbReference type="Gene3D" id="3.40.630.30">
    <property type="match status" value="1"/>
</dbReference>
<keyword evidence="1 3" id="KW-0808">Transferase</keyword>
<evidence type="ECO:0000313" key="3">
    <source>
        <dbReference type="EMBL" id="NJC23554.1"/>
    </source>
</evidence>
<protein>
    <submittedName>
        <fullName evidence="3">GNAT superfamily N-acetyltransferase</fullName>
    </submittedName>
</protein>
<dbReference type="PANTHER" id="PTHR13947">
    <property type="entry name" value="GNAT FAMILY N-ACETYLTRANSFERASE"/>
    <property type="match status" value="1"/>
</dbReference>
<reference evidence="3 4" key="1">
    <citation type="submission" date="2020-03" db="EMBL/GenBank/DDBJ databases">
        <title>Sequencing the genomes of 1000 actinobacteria strains.</title>
        <authorList>
            <person name="Klenk H.-P."/>
        </authorList>
    </citation>
    <scope>NUCLEOTIDE SEQUENCE [LARGE SCALE GENOMIC DNA]</scope>
    <source>
        <strain evidence="3 4">DSM 16403</strain>
    </source>
</reference>
<dbReference type="Proteomes" id="UP000547458">
    <property type="component" value="Unassembled WGS sequence"/>
</dbReference>
<dbReference type="InterPro" id="IPR016181">
    <property type="entry name" value="Acyl_CoA_acyltransferase"/>
</dbReference>
<evidence type="ECO:0000313" key="4">
    <source>
        <dbReference type="Proteomes" id="UP000547458"/>
    </source>
</evidence>
<dbReference type="Pfam" id="PF00583">
    <property type="entry name" value="Acetyltransf_1"/>
    <property type="match status" value="1"/>
</dbReference>
<comment type="caution">
    <text evidence="3">The sequence shown here is derived from an EMBL/GenBank/DDBJ whole genome shotgun (WGS) entry which is preliminary data.</text>
</comment>
<gene>
    <name evidence="3" type="ORF">BJ994_002630</name>
</gene>
<dbReference type="InterPro" id="IPR000182">
    <property type="entry name" value="GNAT_dom"/>
</dbReference>